<evidence type="ECO:0000313" key="8">
    <source>
        <dbReference type="Proteomes" id="UP000634455"/>
    </source>
</evidence>
<dbReference type="EMBL" id="BMZF01000001">
    <property type="protein sequence ID" value="GHA44587.1"/>
    <property type="molecule type" value="Genomic_DNA"/>
</dbReference>
<evidence type="ECO:0000259" key="6">
    <source>
        <dbReference type="PROSITE" id="PS51007"/>
    </source>
</evidence>
<dbReference type="PANTHER" id="PTHR35008">
    <property type="entry name" value="BLL4482 PROTEIN-RELATED"/>
    <property type="match status" value="1"/>
</dbReference>
<evidence type="ECO:0000256" key="5">
    <source>
        <dbReference type="SAM" id="SignalP"/>
    </source>
</evidence>
<keyword evidence="2 4" id="KW-0479">Metal-binding</keyword>
<protein>
    <submittedName>
        <fullName evidence="7">Diacylglycerol kinase</fullName>
    </submittedName>
</protein>
<keyword evidence="1 4" id="KW-0349">Heme</keyword>
<keyword evidence="5" id="KW-0732">Signal</keyword>
<dbReference type="InterPro" id="IPR009056">
    <property type="entry name" value="Cyt_c-like_dom"/>
</dbReference>
<feature type="signal peptide" evidence="5">
    <location>
        <begin position="1"/>
        <end position="30"/>
    </location>
</feature>
<feature type="chain" id="PRO_5046023236" evidence="5">
    <location>
        <begin position="31"/>
        <end position="305"/>
    </location>
</feature>
<keyword evidence="3 4" id="KW-0408">Iron</keyword>
<evidence type="ECO:0000256" key="3">
    <source>
        <dbReference type="ARBA" id="ARBA00023004"/>
    </source>
</evidence>
<feature type="domain" description="Cytochrome c" evidence="6">
    <location>
        <begin position="38"/>
        <end position="146"/>
    </location>
</feature>
<dbReference type="PANTHER" id="PTHR35008:SF8">
    <property type="entry name" value="ALCOHOL DEHYDROGENASE CYTOCHROME C SUBUNIT"/>
    <property type="match status" value="1"/>
</dbReference>
<evidence type="ECO:0000256" key="1">
    <source>
        <dbReference type="ARBA" id="ARBA00022617"/>
    </source>
</evidence>
<dbReference type="Pfam" id="PF00034">
    <property type="entry name" value="Cytochrom_C"/>
    <property type="match status" value="2"/>
</dbReference>
<name>A0ABQ3CWK9_9RHOB</name>
<dbReference type="RefSeq" id="WP_189639142.1">
    <property type="nucleotide sequence ID" value="NZ_BMZF01000001.1"/>
</dbReference>
<comment type="caution">
    <text evidence="7">The sequence shown here is derived from an EMBL/GenBank/DDBJ whole genome shotgun (WGS) entry which is preliminary data.</text>
</comment>
<evidence type="ECO:0000256" key="4">
    <source>
        <dbReference type="PROSITE-ProRule" id="PRU00433"/>
    </source>
</evidence>
<proteinExistence type="predicted"/>
<dbReference type="InterPro" id="IPR036909">
    <property type="entry name" value="Cyt_c-like_dom_sf"/>
</dbReference>
<keyword evidence="8" id="KW-1185">Reference proteome</keyword>
<dbReference type="InterPro" id="IPR051459">
    <property type="entry name" value="Cytochrome_c-type_DH"/>
</dbReference>
<sequence>MKKLFRILFGLALIGAITAWFLSAPQYVDTADFENLGGDVARGEMVFAMGGCNSCHAAPDAKGDDKNILSGGQHFASDFGTFIAPNISPDPNAGIGDWELIDLANAMQRGVSPDGKHYYPAFPFTSYVRMEPQDIADLYIFMKTLPVSTKPSEPHDVGFPFNIRRGLGLWKFLFFKSDAVMEPSDNAEIARGQYLVEGAGHCAECHTPRNLIGGLQLSKWLSGAPNPDGPGFIPNITQHDDALGTWSAGEIAEYLATGFTPEFDVVGGSMGSVVENMAKLPDTDRAAIAAYLKSLPALERSQPRQ</sequence>
<accession>A0ABQ3CWK9</accession>
<organism evidence="7 8">
    <name type="scientific">Paramylibacter ulvae</name>
    <dbReference type="NCBI Taxonomy" id="1651968"/>
    <lineage>
        <taxon>Bacteria</taxon>
        <taxon>Pseudomonadati</taxon>
        <taxon>Pseudomonadota</taxon>
        <taxon>Alphaproteobacteria</taxon>
        <taxon>Rhodobacterales</taxon>
        <taxon>Paracoccaceae</taxon>
        <taxon>Paramylibacter</taxon>
    </lineage>
</organism>
<keyword evidence="7" id="KW-0418">Kinase</keyword>
<evidence type="ECO:0000256" key="2">
    <source>
        <dbReference type="ARBA" id="ARBA00022723"/>
    </source>
</evidence>
<dbReference type="SUPFAM" id="SSF46626">
    <property type="entry name" value="Cytochrome c"/>
    <property type="match status" value="2"/>
</dbReference>
<reference evidence="8" key="1">
    <citation type="journal article" date="2019" name="Int. J. Syst. Evol. Microbiol.">
        <title>The Global Catalogue of Microorganisms (GCM) 10K type strain sequencing project: providing services to taxonomists for standard genome sequencing and annotation.</title>
        <authorList>
            <consortium name="The Broad Institute Genomics Platform"/>
            <consortium name="The Broad Institute Genome Sequencing Center for Infectious Disease"/>
            <person name="Wu L."/>
            <person name="Ma J."/>
        </authorList>
    </citation>
    <scope>NUCLEOTIDE SEQUENCE [LARGE SCALE GENOMIC DNA]</scope>
    <source>
        <strain evidence="8">KCTC 32465</strain>
    </source>
</reference>
<dbReference type="Proteomes" id="UP000634455">
    <property type="component" value="Unassembled WGS sequence"/>
</dbReference>
<dbReference type="PROSITE" id="PS51007">
    <property type="entry name" value="CYTC"/>
    <property type="match status" value="2"/>
</dbReference>
<gene>
    <name evidence="7" type="primary">cycG</name>
    <name evidence="7" type="ORF">GCM10008927_06800</name>
</gene>
<evidence type="ECO:0000313" key="7">
    <source>
        <dbReference type="EMBL" id="GHA44587.1"/>
    </source>
</evidence>
<dbReference type="GO" id="GO:0016301">
    <property type="term" value="F:kinase activity"/>
    <property type="evidence" value="ECO:0007669"/>
    <property type="project" value="UniProtKB-KW"/>
</dbReference>
<feature type="domain" description="Cytochrome c" evidence="6">
    <location>
        <begin position="187"/>
        <end position="296"/>
    </location>
</feature>
<dbReference type="Gene3D" id="1.10.760.10">
    <property type="entry name" value="Cytochrome c-like domain"/>
    <property type="match status" value="2"/>
</dbReference>
<keyword evidence="7" id="KW-0808">Transferase</keyword>